<keyword evidence="2" id="KW-1185">Reference proteome</keyword>
<dbReference type="SUPFAM" id="SSF109604">
    <property type="entry name" value="HD-domain/PDEase-like"/>
    <property type="match status" value="1"/>
</dbReference>
<dbReference type="EMBL" id="JAOQKE010000015">
    <property type="protein sequence ID" value="MCU6725920.1"/>
    <property type="molecule type" value="Genomic_DNA"/>
</dbReference>
<dbReference type="Gene3D" id="1.10.3210.10">
    <property type="entry name" value="Hypothetical protein af1432"/>
    <property type="match status" value="1"/>
</dbReference>
<reference evidence="1 2" key="1">
    <citation type="journal article" date="2021" name="ISME Commun">
        <title>Automated analysis of genomic sequences facilitates high-throughput and comprehensive description of bacteria.</title>
        <authorList>
            <person name="Hitch T.C.A."/>
        </authorList>
    </citation>
    <scope>NUCLEOTIDE SEQUENCE [LARGE SCALE GENOMIC DNA]</scope>
    <source>
        <strain evidence="1 2">Sanger_29</strain>
    </source>
</reference>
<evidence type="ECO:0000313" key="2">
    <source>
        <dbReference type="Proteomes" id="UP001652338"/>
    </source>
</evidence>
<comment type="caution">
    <text evidence="1">The sequence shown here is derived from an EMBL/GenBank/DDBJ whole genome shotgun (WGS) entry which is preliminary data.</text>
</comment>
<organism evidence="1 2">
    <name type="scientific">Muricoprocola aceti</name>
    <dbReference type="NCBI Taxonomy" id="2981772"/>
    <lineage>
        <taxon>Bacteria</taxon>
        <taxon>Bacillati</taxon>
        <taxon>Bacillota</taxon>
        <taxon>Clostridia</taxon>
        <taxon>Lachnospirales</taxon>
        <taxon>Lachnospiraceae</taxon>
        <taxon>Muricoprocola</taxon>
    </lineage>
</organism>
<evidence type="ECO:0008006" key="3">
    <source>
        <dbReference type="Google" id="ProtNLM"/>
    </source>
</evidence>
<name>A0ABT2SN43_9FIRM</name>
<sequence>MSSYITTYTRKHLDPVHPDPEGIIIEDIAHALSLLCRGNGHVTTFWSVGQHCICCAKEAAGRGLSNRIVLACLLHDASECYMSDVPRPFKQTMQEYIRQEEYLLSVIYTKFLGTDLTVEEQRQVKEIDDDLLWYDLVNLLDMTPDREKPEMHIKVECKVQPFEEVEQEYLDIFEKYSRDVG</sequence>
<evidence type="ECO:0000313" key="1">
    <source>
        <dbReference type="EMBL" id="MCU6725920.1"/>
    </source>
</evidence>
<protein>
    <recommendedName>
        <fullName evidence="3">HD domain-containing protein</fullName>
    </recommendedName>
</protein>
<accession>A0ABT2SN43</accession>
<dbReference type="Proteomes" id="UP001652338">
    <property type="component" value="Unassembled WGS sequence"/>
</dbReference>
<proteinExistence type="predicted"/>
<gene>
    <name evidence="1" type="ORF">OCV47_11270</name>
</gene>
<dbReference type="RefSeq" id="WP_117449479.1">
    <property type="nucleotide sequence ID" value="NZ_JAOQKE010000015.1"/>
</dbReference>